<dbReference type="NCBIfam" id="TIGR00707">
    <property type="entry name" value="argD"/>
    <property type="match status" value="1"/>
</dbReference>
<dbReference type="HAMAP" id="MF_01107">
    <property type="entry name" value="ArgD_aminotrans_3"/>
    <property type="match status" value="1"/>
</dbReference>
<accession>A0ABR4N7E3</accession>
<evidence type="ECO:0000256" key="6">
    <source>
        <dbReference type="ARBA" id="ARBA00022576"/>
    </source>
</evidence>
<dbReference type="EC" id="2.6.1.11" evidence="5"/>
<protein>
    <recommendedName>
        <fullName evidence="5">acetylornithine transaminase</fullName>
        <ecNumber evidence="5">2.6.1.11</ecNumber>
    </recommendedName>
</protein>
<keyword evidence="6 12" id="KW-0032">Aminotransferase</keyword>
<keyword evidence="7" id="KW-0028">Amino-acid biosynthesis</keyword>
<evidence type="ECO:0000256" key="1">
    <source>
        <dbReference type="ARBA" id="ARBA00001933"/>
    </source>
</evidence>
<dbReference type="Pfam" id="PF00202">
    <property type="entry name" value="Aminotran_3"/>
    <property type="match status" value="1"/>
</dbReference>
<dbReference type="PROSITE" id="PS00600">
    <property type="entry name" value="AA_TRANSFER_CLASS_3"/>
    <property type="match status" value="1"/>
</dbReference>
<dbReference type="InterPro" id="IPR015421">
    <property type="entry name" value="PyrdxlP-dep_Trfase_major"/>
</dbReference>
<proteinExistence type="inferred from homology"/>
<reference evidence="12 13" key="1">
    <citation type="submission" date="2023-09" db="EMBL/GenBank/DDBJ databases">
        <title>Pangenome analysis of Batrachochytrium dendrobatidis and related Chytrids.</title>
        <authorList>
            <person name="Yacoub M.N."/>
            <person name="Stajich J.E."/>
            <person name="James T.Y."/>
        </authorList>
    </citation>
    <scope>NUCLEOTIDE SEQUENCE [LARGE SCALE GENOMIC DNA]</scope>
    <source>
        <strain evidence="12 13">JEL0888</strain>
    </source>
</reference>
<comment type="caution">
    <text evidence="12">The sequence shown here is derived from an EMBL/GenBank/DDBJ whole genome shotgun (WGS) entry which is preliminary data.</text>
</comment>
<name>A0ABR4N7E3_9FUNG</name>
<dbReference type="Gene3D" id="3.40.640.10">
    <property type="entry name" value="Type I PLP-dependent aspartate aminotransferase-like (Major domain)"/>
    <property type="match status" value="1"/>
</dbReference>
<comment type="pathway">
    <text evidence="3">Amino-acid biosynthesis; L-arginine biosynthesis; N(2)-acetyl-L-ornithine from L-glutamate: step 4/4.</text>
</comment>
<organism evidence="12 13">
    <name type="scientific">Polyrhizophydium stewartii</name>
    <dbReference type="NCBI Taxonomy" id="2732419"/>
    <lineage>
        <taxon>Eukaryota</taxon>
        <taxon>Fungi</taxon>
        <taxon>Fungi incertae sedis</taxon>
        <taxon>Chytridiomycota</taxon>
        <taxon>Chytridiomycota incertae sedis</taxon>
        <taxon>Chytridiomycetes</taxon>
        <taxon>Rhizophydiales</taxon>
        <taxon>Rhizophydiales incertae sedis</taxon>
        <taxon>Polyrhizophydium</taxon>
    </lineage>
</organism>
<dbReference type="PANTHER" id="PTHR11986">
    <property type="entry name" value="AMINOTRANSFERASE CLASS III"/>
    <property type="match status" value="1"/>
</dbReference>
<dbReference type="Gene3D" id="3.90.1150.10">
    <property type="entry name" value="Aspartate Aminotransferase, domain 1"/>
    <property type="match status" value="1"/>
</dbReference>
<comment type="subcellular location">
    <subcellularLocation>
        <location evidence="2">Mitochondrion</location>
    </subcellularLocation>
</comment>
<evidence type="ECO:0000256" key="5">
    <source>
        <dbReference type="ARBA" id="ARBA00012919"/>
    </source>
</evidence>
<dbReference type="Proteomes" id="UP001527925">
    <property type="component" value="Unassembled WGS sequence"/>
</dbReference>
<dbReference type="SUPFAM" id="SSF53383">
    <property type="entry name" value="PLP-dependent transferases"/>
    <property type="match status" value="1"/>
</dbReference>
<dbReference type="NCBIfam" id="NF002325">
    <property type="entry name" value="PRK01278.1"/>
    <property type="match status" value="1"/>
</dbReference>
<keyword evidence="13" id="KW-1185">Reference proteome</keyword>
<evidence type="ECO:0000256" key="10">
    <source>
        <dbReference type="RuleBase" id="RU003560"/>
    </source>
</evidence>
<evidence type="ECO:0000256" key="3">
    <source>
        <dbReference type="ARBA" id="ARBA00005024"/>
    </source>
</evidence>
<evidence type="ECO:0000313" key="12">
    <source>
        <dbReference type="EMBL" id="KAL2915374.1"/>
    </source>
</evidence>
<comment type="cofactor">
    <cofactor evidence="1">
        <name>pyridoxal 5'-phosphate</name>
        <dbReference type="ChEBI" id="CHEBI:597326"/>
    </cofactor>
</comment>
<feature type="region of interest" description="Disordered" evidence="11">
    <location>
        <begin position="21"/>
        <end position="56"/>
    </location>
</feature>
<gene>
    <name evidence="12" type="primary">ARG8</name>
    <name evidence="12" type="ORF">HK105_204990</name>
</gene>
<comment type="similarity">
    <text evidence="4 10">Belongs to the class-III pyridoxal-phosphate-dependent aminotransferase family.</text>
</comment>
<evidence type="ECO:0000256" key="2">
    <source>
        <dbReference type="ARBA" id="ARBA00004173"/>
    </source>
</evidence>
<evidence type="ECO:0000256" key="11">
    <source>
        <dbReference type="SAM" id="MobiDB-lite"/>
    </source>
</evidence>
<dbReference type="CDD" id="cd00610">
    <property type="entry name" value="OAT_like"/>
    <property type="match status" value="1"/>
</dbReference>
<dbReference type="InterPro" id="IPR015422">
    <property type="entry name" value="PyrdxlP-dep_Trfase_small"/>
</dbReference>
<dbReference type="InterPro" id="IPR004636">
    <property type="entry name" value="AcOrn/SuccOrn_fam"/>
</dbReference>
<dbReference type="InterPro" id="IPR015424">
    <property type="entry name" value="PyrdxlP-dep_Trfase"/>
</dbReference>
<evidence type="ECO:0000256" key="9">
    <source>
        <dbReference type="ARBA" id="ARBA00022898"/>
    </source>
</evidence>
<evidence type="ECO:0000313" key="13">
    <source>
        <dbReference type="Proteomes" id="UP001527925"/>
    </source>
</evidence>
<dbReference type="GO" id="GO:0003992">
    <property type="term" value="F:N2-acetyl-L-ornithine:2-oxoglutarate 5-aminotransferase activity"/>
    <property type="evidence" value="ECO:0007669"/>
    <property type="project" value="UniProtKB-EC"/>
</dbReference>
<keyword evidence="8 12" id="KW-0808">Transferase</keyword>
<sequence>MLRARAAAAAALAAAAAAPARHRSPLARPLSTSLRVRDPAQAQPRPAPHPPAHHADQPLQTQAQVNDQIARDADVLLQLYARPNIVFSHGSGAVLFDTQGRRYLDFTAGIAVNALGHADPGVAAVVADQASKLVHLSNLYHHEHAGPLARMIVDGVRAAESACVERGAAERLGAAKVFFCNSGTEANEAAIKFARKFAQYTSGGASKFNILSFENAFHGRTMGALSATPTRKYQEPFVPLLPGFAKARLNDISSLDTLITEDTCAVIVEPLQGEGGIHEAKPEFLAAVRARCDAVGALLIFDEIQCGVGRTGTMFAFEHAGVVPDVVSLAKPLASGLPIGAVIVSERVAACIKPGDHGTTFGGSPFATRVGAHTWRTISSPEFLAAVQRAGVHLRARMLELKDASPLIVDVRGRGLIQGIAFRENVDPQMFVRLARERGVLLVSAGCNTIRLIPPLIVSLEQIDRAAEVFEEVLGIMEGVIGSGKDL</sequence>
<keyword evidence="9 10" id="KW-0663">Pyridoxal phosphate</keyword>
<dbReference type="EMBL" id="JADGIZ020000024">
    <property type="protein sequence ID" value="KAL2915374.1"/>
    <property type="molecule type" value="Genomic_DNA"/>
</dbReference>
<dbReference type="InterPro" id="IPR005814">
    <property type="entry name" value="Aminotrans_3"/>
</dbReference>
<evidence type="ECO:0000256" key="8">
    <source>
        <dbReference type="ARBA" id="ARBA00022679"/>
    </source>
</evidence>
<dbReference type="InterPro" id="IPR050103">
    <property type="entry name" value="Class-III_PLP-dep_AT"/>
</dbReference>
<evidence type="ECO:0000256" key="4">
    <source>
        <dbReference type="ARBA" id="ARBA00008954"/>
    </source>
</evidence>
<dbReference type="PANTHER" id="PTHR11986:SF79">
    <property type="entry name" value="ACETYLORNITHINE AMINOTRANSFERASE, MITOCHONDRIAL"/>
    <property type="match status" value="1"/>
</dbReference>
<dbReference type="InterPro" id="IPR049704">
    <property type="entry name" value="Aminotrans_3_PPA_site"/>
</dbReference>
<evidence type="ECO:0000256" key="7">
    <source>
        <dbReference type="ARBA" id="ARBA00022605"/>
    </source>
</evidence>